<dbReference type="EMBL" id="JAKJXP020000045">
    <property type="protein sequence ID" value="KAK7751799.1"/>
    <property type="molecule type" value="Genomic_DNA"/>
</dbReference>
<dbReference type="InterPro" id="IPR011990">
    <property type="entry name" value="TPR-like_helical_dom_sf"/>
</dbReference>
<dbReference type="InterPro" id="IPR039340">
    <property type="entry name" value="Tfc4/TFIIIC-102/Sfc4"/>
</dbReference>
<feature type="repeat" description="TPR" evidence="1">
    <location>
        <begin position="938"/>
        <end position="971"/>
    </location>
</feature>
<comment type="caution">
    <text evidence="3">The sequence shown here is derived from an EMBL/GenBank/DDBJ whole genome shotgun (WGS) entry which is preliminary data.</text>
</comment>
<evidence type="ECO:0000313" key="3">
    <source>
        <dbReference type="EMBL" id="KAK7751799.1"/>
    </source>
</evidence>
<keyword evidence="4" id="KW-1185">Reference proteome</keyword>
<dbReference type="PANTHER" id="PTHR23082">
    <property type="entry name" value="TRANSCRIPTION INITIATION FACTOR IIIC TFIIIC , POLYPEPTIDE 3-RELATED"/>
    <property type="match status" value="1"/>
</dbReference>
<feature type="compositionally biased region" description="Basic residues" evidence="2">
    <location>
        <begin position="152"/>
        <end position="163"/>
    </location>
</feature>
<evidence type="ECO:0000313" key="4">
    <source>
        <dbReference type="Proteomes" id="UP001320420"/>
    </source>
</evidence>
<protein>
    <submittedName>
        <fullName evidence="3">Transcription factor TFIIIC subunit tfc4</fullName>
    </submittedName>
</protein>
<feature type="compositionally biased region" description="Polar residues" evidence="2">
    <location>
        <begin position="45"/>
        <end position="70"/>
    </location>
</feature>
<feature type="region of interest" description="Disordered" evidence="2">
    <location>
        <begin position="610"/>
        <end position="672"/>
    </location>
</feature>
<dbReference type="PROSITE" id="PS50005">
    <property type="entry name" value="TPR"/>
    <property type="match status" value="2"/>
</dbReference>
<proteinExistence type="predicted"/>
<dbReference type="Proteomes" id="UP001320420">
    <property type="component" value="Unassembled WGS sequence"/>
</dbReference>
<sequence length="1113" mass="125069">MRPALSPGFGGPPIQDPASANSSTAARYIAQAASSFVDDGKTVVQQPSLVASENNPTSLPPSQSLETPGQSAPIDTGVDSLLERQIELSKLEASQNNRAQSEDRDLDALDDALEQALGNTKGSARGTKRKNASSNKNIEEGTHDPSQPSIRGRGRAIRRRGPRKAAEPTGDVKLRLNMASEAYLEGRIDDAIQLVEDAIRINAEIHRAWVLLAQLFEERGELRKRLTAQICAAQLEPKNIDGWLSVAESAVVLRDMYPEDADELTRQAIFCYSGALRGDVEHRTARHSRAALVLDRGYYKGAAKDYTFLVKWLFYDVYALRGLAETSVLLAENSKRKQPTYTPEAAVAAYSRCIDHFRDNGLDPEYPFEWEDVFIFVDLLGYVKQFAEGIHELRSLARWVLARPDEDFWDSVDDDREWDADNARRLEIPDFQEGQYPDSSYGNGLPLQLRAKLGVYRLELGQEHEALRHFEWLDPHGERSSELLSEYPQLLLEVASALYEKNNYSQALRFYEPLWDIPDALDANGLLRAGRCYLSLGNKRQAEECFTAAIDADEQNFQPCIDARLELARMYEAAREEREAYILVSEALKLQEAQEEEEPLDADMDANADDIDEDEVEPPNLSLDRDPRKDAQQKKKKPAKKAVKMTGNKPKPKSQKPLKPLQPKVQRQRPRVFGYSEEIEKEEVRRSAELATKWQIVRSSREEPASDDHGPPASFMMAAAPLIDDFRSYKDFYSWDTYLTHLGIKQAGQKPVTRNPNLVEMAERLSHNLGPGESGPTKPTSEKYVVGYRGVPFSDWLILFLEYALGLAHRDKYAEAYKACESARDAVVFSNSKEDMFLIHVTWAACALRGRDEETCVAMARYFTSKHQFDTDAFRIFAALSRLCPAPASWYASGPVQKFLLRQIRIMDTTLMPKQAGREASPAGEAEQTTYPGKELDATLLTLYGHVLFISNSFTYALNYLLRALSLDPTNTMIALSIGQCYIQDGLKRQSDNRQYLMAQGFTFLHRYYDARVCSSSLPSSNVSESAAAAARQEAHYNLARTYHSIGIPHLATEYYRRALQEVVPREGEPGVENAIMGSQDISREAAFNLQQLCLAGGDMETVRALGERFLVI</sequence>
<dbReference type="AlphaFoldDB" id="A0AAN9UYW9"/>
<feature type="region of interest" description="Disordered" evidence="2">
    <location>
        <begin position="45"/>
        <end position="76"/>
    </location>
</feature>
<evidence type="ECO:0000256" key="2">
    <source>
        <dbReference type="SAM" id="MobiDB-lite"/>
    </source>
</evidence>
<gene>
    <name evidence="3" type="primary">TFC4</name>
    <name evidence="3" type="ORF">SLS62_006285</name>
</gene>
<dbReference type="GO" id="GO:0000127">
    <property type="term" value="C:transcription factor TFIIIC complex"/>
    <property type="evidence" value="ECO:0007669"/>
    <property type="project" value="TreeGrafter"/>
</dbReference>
<feature type="region of interest" description="Disordered" evidence="2">
    <location>
        <begin position="1"/>
        <end position="24"/>
    </location>
</feature>
<keyword evidence="1" id="KW-0802">TPR repeat</keyword>
<dbReference type="PANTHER" id="PTHR23082:SF0">
    <property type="entry name" value="GENERAL TRANSCRIPTION FACTOR 3C POLYPEPTIDE 3"/>
    <property type="match status" value="1"/>
</dbReference>
<dbReference type="GO" id="GO:0006383">
    <property type="term" value="P:transcription by RNA polymerase III"/>
    <property type="evidence" value="ECO:0007669"/>
    <property type="project" value="InterPro"/>
</dbReference>
<organism evidence="3 4">
    <name type="scientific">Diatrype stigma</name>
    <dbReference type="NCBI Taxonomy" id="117547"/>
    <lineage>
        <taxon>Eukaryota</taxon>
        <taxon>Fungi</taxon>
        <taxon>Dikarya</taxon>
        <taxon>Ascomycota</taxon>
        <taxon>Pezizomycotina</taxon>
        <taxon>Sordariomycetes</taxon>
        <taxon>Xylariomycetidae</taxon>
        <taxon>Xylariales</taxon>
        <taxon>Diatrypaceae</taxon>
        <taxon>Diatrype</taxon>
    </lineage>
</organism>
<evidence type="ECO:0000256" key="1">
    <source>
        <dbReference type="PROSITE-ProRule" id="PRU00339"/>
    </source>
</evidence>
<name>A0AAN9UYW9_9PEZI</name>
<reference evidence="3 4" key="1">
    <citation type="submission" date="2024-02" db="EMBL/GenBank/DDBJ databases">
        <title>De novo assembly and annotation of 12 fungi associated with fruit tree decline syndrome in Ontario, Canada.</title>
        <authorList>
            <person name="Sulman M."/>
            <person name="Ellouze W."/>
            <person name="Ilyukhin E."/>
        </authorList>
    </citation>
    <scope>NUCLEOTIDE SEQUENCE [LARGE SCALE GENOMIC DNA]</scope>
    <source>
        <strain evidence="3 4">M11/M66-122</strain>
    </source>
</reference>
<dbReference type="SUPFAM" id="SSF81901">
    <property type="entry name" value="HCP-like"/>
    <property type="match status" value="1"/>
</dbReference>
<feature type="region of interest" description="Disordered" evidence="2">
    <location>
        <begin position="117"/>
        <end position="172"/>
    </location>
</feature>
<dbReference type="Pfam" id="PF13181">
    <property type="entry name" value="TPR_8"/>
    <property type="match status" value="2"/>
</dbReference>
<dbReference type="Gene3D" id="1.25.40.10">
    <property type="entry name" value="Tetratricopeptide repeat domain"/>
    <property type="match status" value="3"/>
</dbReference>
<accession>A0AAN9UYW9</accession>
<dbReference type="SUPFAM" id="SSF48452">
    <property type="entry name" value="TPR-like"/>
    <property type="match status" value="1"/>
</dbReference>
<feature type="compositionally biased region" description="Basic residues" evidence="2">
    <location>
        <begin position="634"/>
        <end position="643"/>
    </location>
</feature>
<feature type="compositionally biased region" description="Basic and acidic residues" evidence="2">
    <location>
        <begin position="623"/>
        <end position="633"/>
    </location>
</feature>
<feature type="repeat" description="TPR" evidence="1">
    <location>
        <begin position="523"/>
        <end position="556"/>
    </location>
</feature>
<dbReference type="SMART" id="SM00028">
    <property type="entry name" value="TPR"/>
    <property type="match status" value="6"/>
</dbReference>
<dbReference type="InterPro" id="IPR019734">
    <property type="entry name" value="TPR_rpt"/>
</dbReference>